<name>A0A4R2RSM9_9FIRM</name>
<sequence>MKHTVAMELTSCLALVDRLHEQLQAVGTKMGWSAEQVFGLKLATSEAFSNVVRHGYHGECDAPIEVVFEAQADGIEICIRDQGCPFCLQEQTVHLVDPWSVGGRGIFLIFSLMDGARSERIGDWNELRMWKKFNNTNKSSGCA</sequence>
<evidence type="ECO:0000259" key="2">
    <source>
        <dbReference type="Pfam" id="PF13581"/>
    </source>
</evidence>
<dbReference type="PANTHER" id="PTHR35526">
    <property type="entry name" value="ANTI-SIGMA-F FACTOR RSBW-RELATED"/>
    <property type="match status" value="1"/>
</dbReference>
<proteinExistence type="predicted"/>
<dbReference type="InterPro" id="IPR036890">
    <property type="entry name" value="HATPase_C_sf"/>
</dbReference>
<dbReference type="SUPFAM" id="SSF55874">
    <property type="entry name" value="ATPase domain of HSP90 chaperone/DNA topoisomerase II/histidine kinase"/>
    <property type="match status" value="1"/>
</dbReference>
<dbReference type="AlphaFoldDB" id="A0A4R2RSM9"/>
<keyword evidence="3" id="KW-0808">Transferase</keyword>
<keyword evidence="3" id="KW-0418">Kinase</keyword>
<accession>A0A4R2RSM9</accession>
<protein>
    <submittedName>
        <fullName evidence="3">Serine/threonine-protein kinase RsbW</fullName>
    </submittedName>
</protein>
<organism evidence="3 4">
    <name type="scientific">Heliophilum fasciatum</name>
    <dbReference type="NCBI Taxonomy" id="35700"/>
    <lineage>
        <taxon>Bacteria</taxon>
        <taxon>Bacillati</taxon>
        <taxon>Bacillota</taxon>
        <taxon>Clostridia</taxon>
        <taxon>Eubacteriales</taxon>
        <taxon>Heliobacteriaceae</taxon>
        <taxon>Heliophilum</taxon>
    </lineage>
</organism>
<dbReference type="RefSeq" id="WP_131918511.1">
    <property type="nucleotide sequence ID" value="NZ_JAOQNU010000005.1"/>
</dbReference>
<dbReference type="PANTHER" id="PTHR35526:SF3">
    <property type="entry name" value="ANTI-SIGMA-F FACTOR RSBW"/>
    <property type="match status" value="1"/>
</dbReference>
<comment type="caution">
    <text evidence="3">The sequence shown here is derived from an EMBL/GenBank/DDBJ whole genome shotgun (WGS) entry which is preliminary data.</text>
</comment>
<dbReference type="InterPro" id="IPR003594">
    <property type="entry name" value="HATPase_dom"/>
</dbReference>
<keyword evidence="1" id="KW-0723">Serine/threonine-protein kinase</keyword>
<evidence type="ECO:0000313" key="4">
    <source>
        <dbReference type="Proteomes" id="UP000294813"/>
    </source>
</evidence>
<dbReference type="Pfam" id="PF13581">
    <property type="entry name" value="HATPase_c_2"/>
    <property type="match status" value="1"/>
</dbReference>
<evidence type="ECO:0000313" key="3">
    <source>
        <dbReference type="EMBL" id="TCP67260.1"/>
    </source>
</evidence>
<dbReference type="InterPro" id="IPR050267">
    <property type="entry name" value="Anti-sigma-factor_SerPK"/>
</dbReference>
<dbReference type="GO" id="GO:0004674">
    <property type="term" value="F:protein serine/threonine kinase activity"/>
    <property type="evidence" value="ECO:0007669"/>
    <property type="project" value="UniProtKB-KW"/>
</dbReference>
<dbReference type="EMBL" id="SLXT01000005">
    <property type="protein sequence ID" value="TCP67260.1"/>
    <property type="molecule type" value="Genomic_DNA"/>
</dbReference>
<feature type="domain" description="Histidine kinase/HSP90-like ATPase" evidence="2">
    <location>
        <begin position="13"/>
        <end position="130"/>
    </location>
</feature>
<dbReference type="Gene3D" id="3.30.565.10">
    <property type="entry name" value="Histidine kinase-like ATPase, C-terminal domain"/>
    <property type="match status" value="1"/>
</dbReference>
<dbReference type="OrthoDB" id="9798941at2"/>
<gene>
    <name evidence="3" type="ORF">EDD73_105158</name>
</gene>
<reference evidence="3 4" key="1">
    <citation type="submission" date="2019-03" db="EMBL/GenBank/DDBJ databases">
        <title>Genomic Encyclopedia of Type Strains, Phase IV (KMG-IV): sequencing the most valuable type-strain genomes for metagenomic binning, comparative biology and taxonomic classification.</title>
        <authorList>
            <person name="Goeker M."/>
        </authorList>
    </citation>
    <scope>NUCLEOTIDE SEQUENCE [LARGE SCALE GENOMIC DNA]</scope>
    <source>
        <strain evidence="3 4">DSM 11170</strain>
    </source>
</reference>
<evidence type="ECO:0000256" key="1">
    <source>
        <dbReference type="ARBA" id="ARBA00022527"/>
    </source>
</evidence>
<keyword evidence="4" id="KW-1185">Reference proteome</keyword>
<dbReference type="CDD" id="cd16936">
    <property type="entry name" value="HATPase_RsbW-like"/>
    <property type="match status" value="1"/>
</dbReference>
<dbReference type="Proteomes" id="UP000294813">
    <property type="component" value="Unassembled WGS sequence"/>
</dbReference>